<organism evidence="2 3">
    <name type="scientific">Natronococcus pandeyae</name>
    <dbReference type="NCBI Taxonomy" id="2055836"/>
    <lineage>
        <taxon>Archaea</taxon>
        <taxon>Methanobacteriati</taxon>
        <taxon>Methanobacteriota</taxon>
        <taxon>Stenosarchaea group</taxon>
        <taxon>Halobacteria</taxon>
        <taxon>Halobacteriales</taxon>
        <taxon>Natrialbaceae</taxon>
        <taxon>Natronococcus</taxon>
    </lineage>
</organism>
<sequence>MSTEQSETAETGMSGSGGWVVGGAVGGAIGALAFGALVWALDPAVVQAAIPAIYGLDPVGIVGWGIHVAHGVVLGVLFGFLVTREFILGTLRMTVETDALSRTGVWLRVVAAGFVFGLSIWAILPVLVLPAWVEALGADPAGEFPVFAAESLVGHLLFGTVLGLVFATMVDLTDRLATPPLEE</sequence>
<accession>A0A8J8TU43</accession>
<evidence type="ECO:0000313" key="2">
    <source>
        <dbReference type="EMBL" id="TYL40614.1"/>
    </source>
</evidence>
<comment type="caution">
    <text evidence="2">The sequence shown here is derived from an EMBL/GenBank/DDBJ whole genome shotgun (WGS) entry which is preliminary data.</text>
</comment>
<name>A0A8J8TU43_9EURY</name>
<keyword evidence="3" id="KW-1185">Reference proteome</keyword>
<dbReference type="RefSeq" id="WP_148856452.1">
    <property type="nucleotide sequence ID" value="NZ_PHNJ01000001.1"/>
</dbReference>
<keyword evidence="1" id="KW-1133">Transmembrane helix</keyword>
<feature type="transmembrane region" description="Helical" evidence="1">
    <location>
        <begin position="61"/>
        <end position="84"/>
    </location>
</feature>
<reference evidence="2" key="1">
    <citation type="submission" date="2017-11" db="EMBL/GenBank/DDBJ databases">
        <authorList>
            <person name="Kajale S.C."/>
            <person name="Sharma A."/>
        </authorList>
    </citation>
    <scope>NUCLEOTIDE SEQUENCE</scope>
    <source>
        <strain evidence="2">LS1_42</strain>
    </source>
</reference>
<evidence type="ECO:0000313" key="3">
    <source>
        <dbReference type="Proteomes" id="UP000766904"/>
    </source>
</evidence>
<feature type="transmembrane region" description="Helical" evidence="1">
    <location>
        <begin position="152"/>
        <end position="172"/>
    </location>
</feature>
<dbReference type="EMBL" id="PHNJ01000001">
    <property type="protein sequence ID" value="TYL40614.1"/>
    <property type="molecule type" value="Genomic_DNA"/>
</dbReference>
<feature type="transmembrane region" description="Helical" evidence="1">
    <location>
        <begin position="20"/>
        <end position="41"/>
    </location>
</feature>
<keyword evidence="1" id="KW-0812">Transmembrane</keyword>
<feature type="transmembrane region" description="Helical" evidence="1">
    <location>
        <begin position="105"/>
        <end position="132"/>
    </location>
</feature>
<dbReference type="Proteomes" id="UP000766904">
    <property type="component" value="Unassembled WGS sequence"/>
</dbReference>
<dbReference type="OrthoDB" id="204680at2157"/>
<dbReference type="AlphaFoldDB" id="A0A8J8TU43"/>
<keyword evidence="1" id="KW-0472">Membrane</keyword>
<proteinExistence type="predicted"/>
<protein>
    <recommendedName>
        <fullName evidence="4">Histidine kinase</fullName>
    </recommendedName>
</protein>
<evidence type="ECO:0000256" key="1">
    <source>
        <dbReference type="SAM" id="Phobius"/>
    </source>
</evidence>
<gene>
    <name evidence="2" type="ORF">CV102_03330</name>
</gene>
<evidence type="ECO:0008006" key="4">
    <source>
        <dbReference type="Google" id="ProtNLM"/>
    </source>
</evidence>